<dbReference type="InterPro" id="IPR001806">
    <property type="entry name" value="Small_GTPase"/>
</dbReference>
<dbReference type="Gene3D" id="3.40.50.300">
    <property type="entry name" value="P-loop containing nucleotide triphosphate hydrolases"/>
    <property type="match status" value="1"/>
</dbReference>
<keyword evidence="8" id="KW-1185">Reference proteome</keyword>
<reference evidence="7" key="1">
    <citation type="journal article" date="2019" name="bioRxiv">
        <title>The Genome of the Zebra Mussel, Dreissena polymorpha: A Resource for Invasive Species Research.</title>
        <authorList>
            <person name="McCartney M.A."/>
            <person name="Auch B."/>
            <person name="Kono T."/>
            <person name="Mallez S."/>
            <person name="Zhang Y."/>
            <person name="Obille A."/>
            <person name="Becker A."/>
            <person name="Abrahante J.E."/>
            <person name="Garbe J."/>
            <person name="Badalamenti J.P."/>
            <person name="Herman A."/>
            <person name="Mangelson H."/>
            <person name="Liachko I."/>
            <person name="Sullivan S."/>
            <person name="Sone E.D."/>
            <person name="Koren S."/>
            <person name="Silverstein K.A.T."/>
            <person name="Beckman K.B."/>
            <person name="Gohl D.M."/>
        </authorList>
    </citation>
    <scope>NUCLEOTIDE SEQUENCE</scope>
    <source>
        <strain evidence="7">Duluth1</strain>
        <tissue evidence="7">Whole animal</tissue>
    </source>
</reference>
<dbReference type="OrthoDB" id="9989112at2759"/>
<dbReference type="AlphaFoldDB" id="A0A9D4ME63"/>
<protein>
    <submittedName>
        <fullName evidence="7">Uncharacterized protein</fullName>
    </submittedName>
</protein>
<dbReference type="InterPro" id="IPR005225">
    <property type="entry name" value="Small_GTP-bd"/>
</dbReference>
<dbReference type="PROSITE" id="PS51421">
    <property type="entry name" value="RAS"/>
    <property type="match status" value="1"/>
</dbReference>
<dbReference type="SMART" id="SM00174">
    <property type="entry name" value="RHO"/>
    <property type="match status" value="1"/>
</dbReference>
<feature type="region of interest" description="Disordered" evidence="6">
    <location>
        <begin position="189"/>
        <end position="213"/>
    </location>
</feature>
<dbReference type="SMART" id="SM00173">
    <property type="entry name" value="RAS"/>
    <property type="match status" value="1"/>
</dbReference>
<dbReference type="EMBL" id="JAIWYP010000002">
    <property type="protein sequence ID" value="KAH3874611.1"/>
    <property type="molecule type" value="Genomic_DNA"/>
</dbReference>
<dbReference type="PRINTS" id="PR00449">
    <property type="entry name" value="RASTRNSFRMNG"/>
</dbReference>
<reference evidence="7" key="2">
    <citation type="submission" date="2020-11" db="EMBL/GenBank/DDBJ databases">
        <authorList>
            <person name="McCartney M.A."/>
            <person name="Auch B."/>
            <person name="Kono T."/>
            <person name="Mallez S."/>
            <person name="Becker A."/>
            <person name="Gohl D.M."/>
            <person name="Silverstein K.A.T."/>
            <person name="Koren S."/>
            <person name="Bechman K.B."/>
            <person name="Herman A."/>
            <person name="Abrahante J.E."/>
            <person name="Garbe J."/>
        </authorList>
    </citation>
    <scope>NUCLEOTIDE SEQUENCE</scope>
    <source>
        <strain evidence="7">Duluth1</strain>
        <tissue evidence="7">Whole animal</tissue>
    </source>
</reference>
<evidence type="ECO:0000313" key="8">
    <source>
        <dbReference type="Proteomes" id="UP000828390"/>
    </source>
</evidence>
<dbReference type="InterPro" id="IPR027417">
    <property type="entry name" value="P-loop_NTPase"/>
</dbReference>
<dbReference type="PROSITE" id="PS51419">
    <property type="entry name" value="RAB"/>
    <property type="match status" value="1"/>
</dbReference>
<evidence type="ECO:0000256" key="4">
    <source>
        <dbReference type="ARBA" id="ARBA00023288"/>
    </source>
</evidence>
<dbReference type="GO" id="GO:0003924">
    <property type="term" value="F:GTPase activity"/>
    <property type="evidence" value="ECO:0007669"/>
    <property type="project" value="InterPro"/>
</dbReference>
<dbReference type="InterPro" id="IPR050305">
    <property type="entry name" value="Small_GTPase_Rab"/>
</dbReference>
<evidence type="ECO:0000313" key="7">
    <source>
        <dbReference type="EMBL" id="KAH3874611.1"/>
    </source>
</evidence>
<comment type="caution">
    <text evidence="7">The sequence shown here is derived from an EMBL/GenBank/DDBJ whole genome shotgun (WGS) entry which is preliminary data.</text>
</comment>
<evidence type="ECO:0000256" key="1">
    <source>
        <dbReference type="ARBA" id="ARBA00006270"/>
    </source>
</evidence>
<dbReference type="SUPFAM" id="SSF52540">
    <property type="entry name" value="P-loop containing nucleoside triphosphate hydrolases"/>
    <property type="match status" value="1"/>
</dbReference>
<sequence>MSKADEYVFKILLIGDRDVGKTKILDRFSDGVFDSMSISYIRVKLHSRSIELDGKIVKLQIWVSFDWFKPGILEVEVHPSVIDRYYKGVMGIMLIYDICNAKSFDNIKHHIRSIERHIQIEGAFRDVEIMLLGNKCDIEDERQVHKDTGERFAAEHGMKFMEVSARASINIEEAFFTLARQIMNRKEDATGSDDCTLEDGSDELRPKNSCVVQ</sequence>
<keyword evidence="5" id="KW-0636">Prenylation</keyword>
<organism evidence="7 8">
    <name type="scientific">Dreissena polymorpha</name>
    <name type="common">Zebra mussel</name>
    <name type="synonym">Mytilus polymorpha</name>
    <dbReference type="NCBI Taxonomy" id="45954"/>
    <lineage>
        <taxon>Eukaryota</taxon>
        <taxon>Metazoa</taxon>
        <taxon>Spiralia</taxon>
        <taxon>Lophotrochozoa</taxon>
        <taxon>Mollusca</taxon>
        <taxon>Bivalvia</taxon>
        <taxon>Autobranchia</taxon>
        <taxon>Heteroconchia</taxon>
        <taxon>Euheterodonta</taxon>
        <taxon>Imparidentia</taxon>
        <taxon>Neoheterodontei</taxon>
        <taxon>Myida</taxon>
        <taxon>Dreissenoidea</taxon>
        <taxon>Dreissenidae</taxon>
        <taxon>Dreissena</taxon>
    </lineage>
</organism>
<evidence type="ECO:0000256" key="5">
    <source>
        <dbReference type="ARBA" id="ARBA00023289"/>
    </source>
</evidence>
<keyword evidence="3" id="KW-0342">GTP-binding</keyword>
<dbReference type="Proteomes" id="UP000828390">
    <property type="component" value="Unassembled WGS sequence"/>
</dbReference>
<gene>
    <name evidence="7" type="ORF">DPMN_037861</name>
</gene>
<comment type="similarity">
    <text evidence="1">Belongs to the small GTPase superfamily. Rab family.</text>
</comment>
<dbReference type="Pfam" id="PF00071">
    <property type="entry name" value="Ras"/>
    <property type="match status" value="1"/>
</dbReference>
<keyword evidence="2" id="KW-0547">Nucleotide-binding</keyword>
<proteinExistence type="inferred from homology"/>
<evidence type="ECO:0000256" key="3">
    <source>
        <dbReference type="ARBA" id="ARBA00023134"/>
    </source>
</evidence>
<dbReference type="FunFam" id="3.40.50.300:FF:001447">
    <property type="entry name" value="Ras-related protein Rab-1B"/>
    <property type="match status" value="1"/>
</dbReference>
<dbReference type="PANTHER" id="PTHR47980">
    <property type="entry name" value="LD44762P"/>
    <property type="match status" value="1"/>
</dbReference>
<evidence type="ECO:0000256" key="2">
    <source>
        <dbReference type="ARBA" id="ARBA00022741"/>
    </source>
</evidence>
<dbReference type="SMART" id="SM00175">
    <property type="entry name" value="RAB"/>
    <property type="match status" value="1"/>
</dbReference>
<name>A0A9D4ME63_DREPO</name>
<evidence type="ECO:0000256" key="6">
    <source>
        <dbReference type="SAM" id="MobiDB-lite"/>
    </source>
</evidence>
<keyword evidence="4" id="KW-0449">Lipoprotein</keyword>
<dbReference type="NCBIfam" id="TIGR00231">
    <property type="entry name" value="small_GTP"/>
    <property type="match status" value="1"/>
</dbReference>
<accession>A0A9D4ME63</accession>
<dbReference type="GO" id="GO:0005525">
    <property type="term" value="F:GTP binding"/>
    <property type="evidence" value="ECO:0007669"/>
    <property type="project" value="UniProtKB-KW"/>
</dbReference>